<dbReference type="PROSITE" id="PS50072">
    <property type="entry name" value="CSA_PPIASE_2"/>
    <property type="match status" value="1"/>
</dbReference>
<name>A0A5A8CJM8_CAFRO</name>
<dbReference type="Gene3D" id="2.40.100.10">
    <property type="entry name" value="Cyclophilin-like"/>
    <property type="match status" value="1"/>
</dbReference>
<proteinExistence type="inferred from homology"/>
<evidence type="ECO:0000313" key="9">
    <source>
        <dbReference type="Proteomes" id="UP000322899"/>
    </source>
</evidence>
<organism evidence="7 11">
    <name type="scientific">Cafeteria roenbergensis</name>
    <name type="common">Marine flagellate</name>
    <dbReference type="NCBI Taxonomy" id="33653"/>
    <lineage>
        <taxon>Eukaryota</taxon>
        <taxon>Sar</taxon>
        <taxon>Stramenopiles</taxon>
        <taxon>Bigyra</taxon>
        <taxon>Opalozoa</taxon>
        <taxon>Bicosoecida</taxon>
        <taxon>Cafeteriaceae</taxon>
        <taxon>Cafeteria</taxon>
    </lineage>
</organism>
<dbReference type="SUPFAM" id="SSF50891">
    <property type="entry name" value="Cyclophilin-like"/>
    <property type="match status" value="1"/>
</dbReference>
<dbReference type="EC" id="5.2.1.8" evidence="4"/>
<dbReference type="Pfam" id="PF00160">
    <property type="entry name" value="Pro_isomerase"/>
    <property type="match status" value="1"/>
</dbReference>
<keyword evidence="3 4" id="KW-0413">Isomerase</keyword>
<evidence type="ECO:0000256" key="3">
    <source>
        <dbReference type="ARBA" id="ARBA00023235"/>
    </source>
</evidence>
<evidence type="ECO:0000313" key="6">
    <source>
        <dbReference type="EMBL" id="KAA0150553.1"/>
    </source>
</evidence>
<dbReference type="PANTHER" id="PTHR11071">
    <property type="entry name" value="PEPTIDYL-PROLYL CIS-TRANS ISOMERASE"/>
    <property type="match status" value="1"/>
</dbReference>
<dbReference type="Proteomes" id="UP000323011">
    <property type="component" value="Unassembled WGS sequence"/>
</dbReference>
<dbReference type="PRINTS" id="PR00153">
    <property type="entry name" value="CSAPPISMRASE"/>
</dbReference>
<gene>
    <name evidence="8" type="ORF">FNF27_02691</name>
    <name evidence="7" type="ORF">FNF28_06996</name>
    <name evidence="6" type="ORF">FNF29_05128</name>
</gene>
<comment type="caution">
    <text evidence="7">The sequence shown here is derived from an EMBL/GenBank/DDBJ whole genome shotgun (WGS) entry which is preliminary data.</text>
</comment>
<dbReference type="InterPro" id="IPR029000">
    <property type="entry name" value="Cyclophilin-like_dom_sf"/>
</dbReference>
<dbReference type="GO" id="GO:0003755">
    <property type="term" value="F:peptidyl-prolyl cis-trans isomerase activity"/>
    <property type="evidence" value="ECO:0007669"/>
    <property type="project" value="UniProtKB-UniRule"/>
</dbReference>
<accession>A0A5A8CJM8</accession>
<dbReference type="Proteomes" id="UP000322899">
    <property type="component" value="Unassembled WGS sequence"/>
</dbReference>
<protein>
    <recommendedName>
        <fullName evidence="4">Peptidyl-prolyl cis-trans isomerase</fullName>
        <shortName evidence="4">PPIase</shortName>
        <ecNumber evidence="4">5.2.1.8</ecNumber>
    </recommendedName>
</protein>
<evidence type="ECO:0000313" key="10">
    <source>
        <dbReference type="Proteomes" id="UP000323011"/>
    </source>
</evidence>
<dbReference type="GO" id="GO:0016018">
    <property type="term" value="F:cyclosporin A binding"/>
    <property type="evidence" value="ECO:0007669"/>
    <property type="project" value="TreeGrafter"/>
</dbReference>
<dbReference type="FunFam" id="2.40.100.10:FF:000025">
    <property type="entry name" value="Peptidyl-prolyl cis-trans isomerase CYP19-2"/>
    <property type="match status" value="1"/>
</dbReference>
<evidence type="ECO:0000313" key="8">
    <source>
        <dbReference type="EMBL" id="KAA0175970.1"/>
    </source>
</evidence>
<feature type="domain" description="PPIase cyclophilin-type" evidence="5">
    <location>
        <begin position="94"/>
        <end position="253"/>
    </location>
</feature>
<evidence type="ECO:0000256" key="4">
    <source>
        <dbReference type="RuleBase" id="RU363019"/>
    </source>
</evidence>
<dbReference type="InterPro" id="IPR002130">
    <property type="entry name" value="Cyclophilin-type_PPIase_dom"/>
</dbReference>
<keyword evidence="2 4" id="KW-0697">Rotamase</keyword>
<dbReference type="PANTHER" id="PTHR11071:SF561">
    <property type="entry name" value="PEPTIDYL-PROLYL CIS-TRANS ISOMERASE D-RELATED"/>
    <property type="match status" value="1"/>
</dbReference>
<evidence type="ECO:0000256" key="2">
    <source>
        <dbReference type="ARBA" id="ARBA00023110"/>
    </source>
</evidence>
<dbReference type="EMBL" id="VLTN01000033">
    <property type="protein sequence ID" value="KAA0150553.1"/>
    <property type="molecule type" value="Genomic_DNA"/>
</dbReference>
<comment type="catalytic activity">
    <reaction evidence="1 4">
        <text>[protein]-peptidylproline (omega=180) = [protein]-peptidylproline (omega=0)</text>
        <dbReference type="Rhea" id="RHEA:16237"/>
        <dbReference type="Rhea" id="RHEA-COMP:10747"/>
        <dbReference type="Rhea" id="RHEA-COMP:10748"/>
        <dbReference type="ChEBI" id="CHEBI:83833"/>
        <dbReference type="ChEBI" id="CHEBI:83834"/>
        <dbReference type="EC" id="5.2.1.8"/>
    </reaction>
</comment>
<comment type="similarity">
    <text evidence="4">Belongs to the cyclophilin-type PPIase family.</text>
</comment>
<dbReference type="EMBL" id="VLTL01000203">
    <property type="protein sequence ID" value="KAA0152889.1"/>
    <property type="molecule type" value="Genomic_DNA"/>
</dbReference>
<dbReference type="OrthoDB" id="193499at2759"/>
<evidence type="ECO:0000259" key="5">
    <source>
        <dbReference type="PROSITE" id="PS50072"/>
    </source>
</evidence>
<keyword evidence="10" id="KW-1185">Reference proteome</keyword>
<comment type="function">
    <text evidence="4">PPIases accelerate the folding of proteins. It catalyzes the cis-trans isomerization of proline imidic peptide bonds in oligopeptides.</text>
</comment>
<evidence type="ECO:0000313" key="7">
    <source>
        <dbReference type="EMBL" id="KAA0152889.1"/>
    </source>
</evidence>
<dbReference type="AlphaFoldDB" id="A0A5A8CJM8"/>
<dbReference type="Proteomes" id="UP000324907">
    <property type="component" value="Unassembled WGS sequence"/>
</dbReference>
<reference evidence="9 10" key="1">
    <citation type="submission" date="2019-07" db="EMBL/GenBank/DDBJ databases">
        <title>Genomes of Cafeteria roenbergensis.</title>
        <authorList>
            <person name="Fischer M.G."/>
            <person name="Hackl T."/>
            <person name="Roman M."/>
        </authorList>
    </citation>
    <scope>NUCLEOTIDE SEQUENCE [LARGE SCALE GENOMIC DNA]</scope>
    <source>
        <strain evidence="6 10">BVI</strain>
        <strain evidence="8 9">E4-10P</strain>
        <strain evidence="7 11">RCC970-E3</strain>
    </source>
</reference>
<sequence>MVEEDVLARRGIFREDNLTDDAAEAAALAAGAEEVEDSSWQKKLRRAAAKYASTRAGVPVADGDADGAASAARAANPVVFLELEAKGKQLPSGGRVEIELRRDTAPRTAENFRALCTGERGSVKLGPKGRSSSVKLAYAGSPVHRVIPGFMVQGGDIILGNGTSGLSIYGPRFDDETFELKHGEAGAVAMANSGPGTNSSQFYITLGRTPWLDGRHVVFGRVVSGMDVVHAIGELGTESGAPVTAIRVCKAGQVEAKPN</sequence>
<evidence type="ECO:0000256" key="1">
    <source>
        <dbReference type="ARBA" id="ARBA00000971"/>
    </source>
</evidence>
<dbReference type="InterPro" id="IPR020892">
    <property type="entry name" value="Cyclophilin-type_PPIase_CS"/>
</dbReference>
<dbReference type="PROSITE" id="PS00170">
    <property type="entry name" value="CSA_PPIASE_1"/>
    <property type="match status" value="1"/>
</dbReference>
<evidence type="ECO:0000313" key="11">
    <source>
        <dbReference type="Proteomes" id="UP000324907"/>
    </source>
</evidence>
<dbReference type="GO" id="GO:0006457">
    <property type="term" value="P:protein folding"/>
    <property type="evidence" value="ECO:0007669"/>
    <property type="project" value="InterPro"/>
</dbReference>
<dbReference type="GO" id="GO:0005634">
    <property type="term" value="C:nucleus"/>
    <property type="evidence" value="ECO:0007669"/>
    <property type="project" value="TreeGrafter"/>
</dbReference>
<dbReference type="EMBL" id="VLTO01000011">
    <property type="protein sequence ID" value="KAA0175970.1"/>
    <property type="molecule type" value="Genomic_DNA"/>
</dbReference>
<dbReference type="GO" id="GO:0097014">
    <property type="term" value="C:ciliary plasm"/>
    <property type="evidence" value="ECO:0007669"/>
    <property type="project" value="TreeGrafter"/>
</dbReference>